<dbReference type="EMBL" id="VIIS01000556">
    <property type="protein sequence ID" value="KAF0307622.1"/>
    <property type="molecule type" value="Genomic_DNA"/>
</dbReference>
<feature type="signal peptide" evidence="1">
    <location>
        <begin position="1"/>
        <end position="15"/>
    </location>
</feature>
<gene>
    <name evidence="2" type="ORF">FJT64_021084</name>
</gene>
<evidence type="ECO:0000313" key="2">
    <source>
        <dbReference type="EMBL" id="KAF0307622.1"/>
    </source>
</evidence>
<sequence length="177" mass="19870">MRVFLLVLAVGLSAAQKRTTGPQKRVVTINRDEIEYRKETPCPIDYVEPDPPRAALLERLSEGYKICKKGNIANCPAGSTFYMDERNRGKCQFCTCSEKGSGGLYTARCNKIDCDTLPKSTPTPGNGALQGRAVRQNCRRTQPKVCKEGCSYMARYRNCVYCDCENRVDFTKAEFQV</sequence>
<accession>A0A6A4WZJ6</accession>
<evidence type="ECO:0000256" key="1">
    <source>
        <dbReference type="SAM" id="SignalP"/>
    </source>
</evidence>
<keyword evidence="1" id="KW-0732">Signal</keyword>
<reference evidence="2 3" key="1">
    <citation type="submission" date="2019-07" db="EMBL/GenBank/DDBJ databases">
        <title>Draft genome assembly of a fouling barnacle, Amphibalanus amphitrite (Darwin, 1854): The first reference genome for Thecostraca.</title>
        <authorList>
            <person name="Kim W."/>
        </authorList>
    </citation>
    <scope>NUCLEOTIDE SEQUENCE [LARGE SCALE GENOMIC DNA]</scope>
    <source>
        <strain evidence="2">SNU_AA5</strain>
        <tissue evidence="2">Soma without cirri and trophi</tissue>
    </source>
</reference>
<organism evidence="2 3">
    <name type="scientific">Amphibalanus amphitrite</name>
    <name type="common">Striped barnacle</name>
    <name type="synonym">Balanus amphitrite</name>
    <dbReference type="NCBI Taxonomy" id="1232801"/>
    <lineage>
        <taxon>Eukaryota</taxon>
        <taxon>Metazoa</taxon>
        <taxon>Ecdysozoa</taxon>
        <taxon>Arthropoda</taxon>
        <taxon>Crustacea</taxon>
        <taxon>Multicrustacea</taxon>
        <taxon>Cirripedia</taxon>
        <taxon>Thoracica</taxon>
        <taxon>Thoracicalcarea</taxon>
        <taxon>Balanomorpha</taxon>
        <taxon>Balanoidea</taxon>
        <taxon>Balanidae</taxon>
        <taxon>Amphibalaninae</taxon>
        <taxon>Amphibalanus</taxon>
    </lineage>
</organism>
<dbReference type="AlphaFoldDB" id="A0A6A4WZJ6"/>
<dbReference type="Proteomes" id="UP000440578">
    <property type="component" value="Unassembled WGS sequence"/>
</dbReference>
<comment type="caution">
    <text evidence="2">The sequence shown here is derived from an EMBL/GenBank/DDBJ whole genome shotgun (WGS) entry which is preliminary data.</text>
</comment>
<protein>
    <submittedName>
        <fullName evidence="2">Uncharacterized protein</fullName>
    </submittedName>
</protein>
<evidence type="ECO:0000313" key="3">
    <source>
        <dbReference type="Proteomes" id="UP000440578"/>
    </source>
</evidence>
<dbReference type="OrthoDB" id="6391418at2759"/>
<feature type="chain" id="PRO_5025514098" evidence="1">
    <location>
        <begin position="16"/>
        <end position="177"/>
    </location>
</feature>
<proteinExistence type="predicted"/>
<keyword evidence="3" id="KW-1185">Reference proteome</keyword>
<name>A0A6A4WZJ6_AMPAM</name>